<accession>A0AAW5JMM3</accession>
<feature type="domain" description="Metallo-beta-lactamase" evidence="5">
    <location>
        <begin position="13"/>
        <end position="202"/>
    </location>
</feature>
<dbReference type="CDD" id="cd06262">
    <property type="entry name" value="metallo-hydrolase-like_MBL-fold"/>
    <property type="match status" value="1"/>
</dbReference>
<comment type="caution">
    <text evidence="6">The sequence shown here is derived from an EMBL/GenBank/DDBJ whole genome shotgun (WGS) entry which is preliminary data.</text>
</comment>
<evidence type="ECO:0000256" key="1">
    <source>
        <dbReference type="ARBA" id="ARBA00001947"/>
    </source>
</evidence>
<dbReference type="EMBL" id="JANFYS010000030">
    <property type="protein sequence ID" value="MCQ4771401.1"/>
    <property type="molecule type" value="Genomic_DNA"/>
</dbReference>
<evidence type="ECO:0000259" key="5">
    <source>
        <dbReference type="SMART" id="SM00849"/>
    </source>
</evidence>
<keyword evidence="2" id="KW-0479">Metal-binding</keyword>
<evidence type="ECO:0000256" key="4">
    <source>
        <dbReference type="ARBA" id="ARBA00022833"/>
    </source>
</evidence>
<dbReference type="Gene3D" id="3.60.15.10">
    <property type="entry name" value="Ribonuclease Z/Hydroxyacylglutathione hydrolase-like"/>
    <property type="match status" value="1"/>
</dbReference>
<evidence type="ECO:0000313" key="6">
    <source>
        <dbReference type="EMBL" id="MCQ4771401.1"/>
    </source>
</evidence>
<sequence>MSELTLWTEPLAESNCYLLAEDGGCVVIDPNHPQGPLRVLEERGWSPELILLTHEHCDHTAGLEALRERYPAVRVLASAACSSGLASTRLNMSRMMEVYLTFHGKPGVTYPPFVCRPADLTYDQTYETSWRGHVLRCVSLPGHTPGSAGILWDETYFFSGDYLLPDRAVILRLPGGSEADYQAKTRPFLQNLPSGLHICPGHGAPYRL</sequence>
<dbReference type="RefSeq" id="WP_256304582.1">
    <property type="nucleotide sequence ID" value="NZ_JANFYS010000030.1"/>
</dbReference>
<keyword evidence="3" id="KW-0378">Hydrolase</keyword>
<evidence type="ECO:0000256" key="3">
    <source>
        <dbReference type="ARBA" id="ARBA00022801"/>
    </source>
</evidence>
<dbReference type="SUPFAM" id="SSF56281">
    <property type="entry name" value="Metallo-hydrolase/oxidoreductase"/>
    <property type="match status" value="1"/>
</dbReference>
<organism evidence="6 7">
    <name type="scientific">Intestinimonas massiliensis</name>
    <name type="common">ex Afouda et al. 2020</name>
    <dbReference type="NCBI Taxonomy" id="1673721"/>
    <lineage>
        <taxon>Bacteria</taxon>
        <taxon>Bacillati</taxon>
        <taxon>Bacillota</taxon>
        <taxon>Clostridia</taxon>
        <taxon>Eubacteriales</taxon>
        <taxon>Intestinimonas</taxon>
    </lineage>
</organism>
<evidence type="ECO:0000256" key="2">
    <source>
        <dbReference type="ARBA" id="ARBA00022723"/>
    </source>
</evidence>
<dbReference type="InterPro" id="IPR001279">
    <property type="entry name" value="Metallo-B-lactamas"/>
</dbReference>
<keyword evidence="4" id="KW-0862">Zinc</keyword>
<dbReference type="GO" id="GO:0016787">
    <property type="term" value="F:hydrolase activity"/>
    <property type="evidence" value="ECO:0007669"/>
    <property type="project" value="UniProtKB-KW"/>
</dbReference>
<comment type="cofactor">
    <cofactor evidence="1">
        <name>Zn(2+)</name>
        <dbReference type="ChEBI" id="CHEBI:29105"/>
    </cofactor>
</comment>
<dbReference type="Proteomes" id="UP001204562">
    <property type="component" value="Unassembled WGS sequence"/>
</dbReference>
<dbReference type="AlphaFoldDB" id="A0AAW5JMM3"/>
<dbReference type="Pfam" id="PF00753">
    <property type="entry name" value="Lactamase_B"/>
    <property type="match status" value="1"/>
</dbReference>
<proteinExistence type="predicted"/>
<dbReference type="PANTHER" id="PTHR46233:SF3">
    <property type="entry name" value="HYDROXYACYLGLUTATHIONE HYDROLASE GLOC"/>
    <property type="match status" value="1"/>
</dbReference>
<dbReference type="PANTHER" id="PTHR46233">
    <property type="entry name" value="HYDROXYACYLGLUTATHIONE HYDROLASE GLOC"/>
    <property type="match status" value="1"/>
</dbReference>
<dbReference type="InterPro" id="IPR051453">
    <property type="entry name" value="MBL_Glyoxalase_II"/>
</dbReference>
<reference evidence="6" key="1">
    <citation type="submission" date="2022-06" db="EMBL/GenBank/DDBJ databases">
        <title>Isolation of gut microbiota from human fecal samples.</title>
        <authorList>
            <person name="Pamer E.G."/>
            <person name="Barat B."/>
            <person name="Waligurski E."/>
            <person name="Medina S."/>
            <person name="Paddock L."/>
            <person name="Mostad J."/>
        </authorList>
    </citation>
    <scope>NUCLEOTIDE SEQUENCE</scope>
    <source>
        <strain evidence="6">DFI.9.91</strain>
    </source>
</reference>
<evidence type="ECO:0000313" key="7">
    <source>
        <dbReference type="Proteomes" id="UP001204562"/>
    </source>
</evidence>
<name>A0AAW5JMM3_9FIRM</name>
<gene>
    <name evidence="6" type="ORF">NE579_13205</name>
</gene>
<dbReference type="GO" id="GO:0046872">
    <property type="term" value="F:metal ion binding"/>
    <property type="evidence" value="ECO:0007669"/>
    <property type="project" value="UniProtKB-KW"/>
</dbReference>
<dbReference type="SMART" id="SM00849">
    <property type="entry name" value="Lactamase_B"/>
    <property type="match status" value="1"/>
</dbReference>
<dbReference type="InterPro" id="IPR036866">
    <property type="entry name" value="RibonucZ/Hydroxyglut_hydro"/>
</dbReference>
<protein>
    <submittedName>
        <fullName evidence="6">MBL fold metallo-hydrolase</fullName>
    </submittedName>
</protein>